<evidence type="ECO:0000313" key="3">
    <source>
        <dbReference type="Proteomes" id="UP001243330"/>
    </source>
</evidence>
<feature type="compositionally biased region" description="Low complexity" evidence="1">
    <location>
        <begin position="291"/>
        <end position="301"/>
    </location>
</feature>
<gene>
    <name evidence="2" type="ORF">CCHR01_16830</name>
</gene>
<evidence type="ECO:0000313" key="2">
    <source>
        <dbReference type="EMBL" id="KAK1840537.1"/>
    </source>
</evidence>
<reference evidence="2" key="1">
    <citation type="submission" date="2023-01" db="EMBL/GenBank/DDBJ databases">
        <title>Colletotrichum chrysophilum M932 genome sequence.</title>
        <authorList>
            <person name="Baroncelli R."/>
        </authorList>
    </citation>
    <scope>NUCLEOTIDE SEQUENCE</scope>
    <source>
        <strain evidence="2">M932</strain>
    </source>
</reference>
<dbReference type="AlphaFoldDB" id="A0AAD9A3H6"/>
<sequence>MTVLLWASNSRTVADVNGLLSFTDTSDLLAGWGPEFVSSLRWSAFRRNPGPPPLTLPLVALSSVWPTTVSRPSHRPYLLHFPQVTVLAAFPGFLLAGKYLRTVRKRRKVRPTGGSFSVGRNTDAGSSPLFVLDSRASSGSFSATGASSPYSCDPPRPLSSTTNWTVIRCHPNAIRHSFASPSASTRQPPFAILPVRPTDRWPNADATCPALGLSEVTEPLTVYQQLLPSLHPACLPSISSRVNLLSSRSSPWPRLCNRTPIITTSPRSPASSSTVSPFPSPSPRLSNASSPLQPQTPNLLPLESAEKNGSILLAKPGPFRGLTTSLALPPSTSQRRRITPLPPPPTTQHHTRETLAWNAQNICRRISRLFRDPLPAV</sequence>
<dbReference type="EMBL" id="JAQOWY010000552">
    <property type="protein sequence ID" value="KAK1840537.1"/>
    <property type="molecule type" value="Genomic_DNA"/>
</dbReference>
<comment type="caution">
    <text evidence="2">The sequence shown here is derived from an EMBL/GenBank/DDBJ whole genome shotgun (WGS) entry which is preliminary data.</text>
</comment>
<name>A0AAD9A3H6_9PEZI</name>
<feature type="compositionally biased region" description="Low complexity" evidence="1">
    <location>
        <begin position="257"/>
        <end position="277"/>
    </location>
</feature>
<organism evidence="2 3">
    <name type="scientific">Colletotrichum chrysophilum</name>
    <dbReference type="NCBI Taxonomy" id="1836956"/>
    <lineage>
        <taxon>Eukaryota</taxon>
        <taxon>Fungi</taxon>
        <taxon>Dikarya</taxon>
        <taxon>Ascomycota</taxon>
        <taxon>Pezizomycotina</taxon>
        <taxon>Sordariomycetes</taxon>
        <taxon>Hypocreomycetidae</taxon>
        <taxon>Glomerellales</taxon>
        <taxon>Glomerellaceae</taxon>
        <taxon>Colletotrichum</taxon>
        <taxon>Colletotrichum gloeosporioides species complex</taxon>
    </lineage>
</organism>
<proteinExistence type="predicted"/>
<feature type="region of interest" description="Disordered" evidence="1">
    <location>
        <begin position="257"/>
        <end position="301"/>
    </location>
</feature>
<accession>A0AAD9A3H6</accession>
<keyword evidence="3" id="KW-1185">Reference proteome</keyword>
<protein>
    <submittedName>
        <fullName evidence="2">Uncharacterized protein</fullName>
    </submittedName>
</protein>
<feature type="region of interest" description="Disordered" evidence="1">
    <location>
        <begin position="327"/>
        <end position="350"/>
    </location>
</feature>
<evidence type="ECO:0000256" key="1">
    <source>
        <dbReference type="SAM" id="MobiDB-lite"/>
    </source>
</evidence>
<dbReference type="Proteomes" id="UP001243330">
    <property type="component" value="Unassembled WGS sequence"/>
</dbReference>